<dbReference type="GO" id="GO:0046540">
    <property type="term" value="C:U4/U6 x U5 tri-snRNP complex"/>
    <property type="evidence" value="ECO:0007669"/>
    <property type="project" value="TreeGrafter"/>
</dbReference>
<dbReference type="PANTHER" id="PTHR42908">
    <property type="entry name" value="TRANSLATION ELONGATION FACTOR-RELATED"/>
    <property type="match status" value="1"/>
</dbReference>
<dbReference type="InterPro" id="IPR027417">
    <property type="entry name" value="P-loop_NTPase"/>
</dbReference>
<dbReference type="Gene3D" id="3.40.50.300">
    <property type="entry name" value="P-loop containing nucleotide triphosphate hydrolases"/>
    <property type="match status" value="1"/>
</dbReference>
<comment type="caution">
    <text evidence="2">The sequence shown here is derived from an EMBL/GenBank/DDBJ whole genome shotgun (WGS) entry which is preliminary data.</text>
</comment>
<dbReference type="Pfam" id="PF00009">
    <property type="entry name" value="GTP_EFTU"/>
    <property type="match status" value="1"/>
</dbReference>
<keyword evidence="2" id="KW-0687">Ribonucleoprotein</keyword>
<feature type="domain" description="Tr-type G" evidence="1">
    <location>
        <begin position="3"/>
        <end position="92"/>
    </location>
</feature>
<dbReference type="EMBL" id="SMOL01000231">
    <property type="protein sequence ID" value="KAB2622638.1"/>
    <property type="molecule type" value="Genomic_DNA"/>
</dbReference>
<dbReference type="GO" id="GO:0005829">
    <property type="term" value="C:cytosol"/>
    <property type="evidence" value="ECO:0007669"/>
    <property type="project" value="TreeGrafter"/>
</dbReference>
<dbReference type="Proteomes" id="UP000327157">
    <property type="component" value="Chromosome 4"/>
</dbReference>
<name>A0A5N5H501_9ROSA</name>
<sequence length="99" mass="11505">MFMDMLVEQTHHMSTFDSNRDKHMRYTDTRIDEQEKRISIKTVPMSLVLKDSKCKSYSFNIMDTPGHVNFFDEMTAALRLADGVVLIMDAAKQETNLKN</sequence>
<dbReference type="GO" id="GO:0005525">
    <property type="term" value="F:GTP binding"/>
    <property type="evidence" value="ECO:0007669"/>
    <property type="project" value="InterPro"/>
</dbReference>
<protein>
    <submittedName>
        <fullName evidence="2">U5 small nuclear ribonucleoprotein component-like</fullName>
    </submittedName>
</protein>
<dbReference type="GO" id="GO:0000398">
    <property type="term" value="P:mRNA splicing, via spliceosome"/>
    <property type="evidence" value="ECO:0007669"/>
    <property type="project" value="TreeGrafter"/>
</dbReference>
<dbReference type="AlphaFoldDB" id="A0A5N5H501"/>
<dbReference type="GO" id="GO:0071007">
    <property type="term" value="C:U2-type catalytic step 2 spliceosome"/>
    <property type="evidence" value="ECO:0007669"/>
    <property type="project" value="TreeGrafter"/>
</dbReference>
<evidence type="ECO:0000313" key="3">
    <source>
        <dbReference type="Proteomes" id="UP000327157"/>
    </source>
</evidence>
<evidence type="ECO:0000259" key="1">
    <source>
        <dbReference type="Pfam" id="PF00009"/>
    </source>
</evidence>
<dbReference type="GO" id="GO:0003924">
    <property type="term" value="F:GTPase activity"/>
    <property type="evidence" value="ECO:0007669"/>
    <property type="project" value="InterPro"/>
</dbReference>
<dbReference type="OrthoDB" id="364892at2759"/>
<reference evidence="3" key="2">
    <citation type="submission" date="2019-10" db="EMBL/GenBank/DDBJ databases">
        <title>A de novo genome assembly of a pear dwarfing rootstock.</title>
        <authorList>
            <person name="Wang F."/>
            <person name="Wang J."/>
            <person name="Li S."/>
            <person name="Zhang Y."/>
            <person name="Fang M."/>
            <person name="Ma L."/>
            <person name="Zhao Y."/>
            <person name="Jiang S."/>
        </authorList>
    </citation>
    <scope>NUCLEOTIDE SEQUENCE [LARGE SCALE GENOMIC DNA]</scope>
</reference>
<reference evidence="2 3" key="1">
    <citation type="submission" date="2019-09" db="EMBL/GenBank/DDBJ databases">
        <authorList>
            <person name="Ou C."/>
        </authorList>
    </citation>
    <scope>NUCLEOTIDE SEQUENCE [LARGE SCALE GENOMIC DNA]</scope>
    <source>
        <strain evidence="2">S2</strain>
        <tissue evidence="2">Leaf</tissue>
    </source>
</reference>
<dbReference type="InterPro" id="IPR000795">
    <property type="entry name" value="T_Tr_GTP-bd_dom"/>
</dbReference>
<dbReference type="PANTHER" id="PTHR42908:SF6">
    <property type="entry name" value="116 KDA U5 SMALL NUCLEAR RIBONUCLEOPROTEIN COMPONENT"/>
    <property type="match status" value="1"/>
</dbReference>
<organism evidence="2 3">
    <name type="scientific">Pyrus ussuriensis x Pyrus communis</name>
    <dbReference type="NCBI Taxonomy" id="2448454"/>
    <lineage>
        <taxon>Eukaryota</taxon>
        <taxon>Viridiplantae</taxon>
        <taxon>Streptophyta</taxon>
        <taxon>Embryophyta</taxon>
        <taxon>Tracheophyta</taxon>
        <taxon>Spermatophyta</taxon>
        <taxon>Magnoliopsida</taxon>
        <taxon>eudicotyledons</taxon>
        <taxon>Gunneridae</taxon>
        <taxon>Pentapetalae</taxon>
        <taxon>rosids</taxon>
        <taxon>fabids</taxon>
        <taxon>Rosales</taxon>
        <taxon>Rosaceae</taxon>
        <taxon>Amygdaloideae</taxon>
        <taxon>Maleae</taxon>
        <taxon>Pyrus</taxon>
    </lineage>
</organism>
<gene>
    <name evidence="2" type="ORF">D8674_024820</name>
</gene>
<accession>A0A5N5H501</accession>
<evidence type="ECO:0000313" key="2">
    <source>
        <dbReference type="EMBL" id="KAB2622638.1"/>
    </source>
</evidence>
<keyword evidence="3" id="KW-1185">Reference proteome</keyword>
<dbReference type="SUPFAM" id="SSF52540">
    <property type="entry name" value="P-loop containing nucleoside triphosphate hydrolases"/>
    <property type="match status" value="1"/>
</dbReference>
<proteinExistence type="predicted"/>
<reference evidence="2 3" key="3">
    <citation type="submission" date="2019-11" db="EMBL/GenBank/DDBJ databases">
        <title>A de novo genome assembly of a pear dwarfing rootstock.</title>
        <authorList>
            <person name="Wang F."/>
            <person name="Wang J."/>
            <person name="Li S."/>
            <person name="Zhang Y."/>
            <person name="Fang M."/>
            <person name="Ma L."/>
            <person name="Zhao Y."/>
            <person name="Jiang S."/>
        </authorList>
    </citation>
    <scope>NUCLEOTIDE SEQUENCE [LARGE SCALE GENOMIC DNA]</scope>
    <source>
        <strain evidence="2">S2</strain>
        <tissue evidence="2">Leaf</tissue>
    </source>
</reference>
<dbReference type="GO" id="GO:0030623">
    <property type="term" value="F:U5 snRNA binding"/>
    <property type="evidence" value="ECO:0007669"/>
    <property type="project" value="TreeGrafter"/>
</dbReference>